<dbReference type="AlphaFoldDB" id="A0A0P8ZWD1"/>
<accession>A0A0P8ZWD1</accession>
<evidence type="ECO:0000313" key="3">
    <source>
        <dbReference type="Proteomes" id="UP000050349"/>
    </source>
</evidence>
<protein>
    <submittedName>
        <fullName evidence="2">Uncharacterized protein</fullName>
    </submittedName>
</protein>
<dbReference type="EMBL" id="LJXB01000042">
    <property type="protein sequence ID" value="KPU61907.1"/>
    <property type="molecule type" value="Genomic_DNA"/>
</dbReference>
<keyword evidence="1" id="KW-0472">Membrane</keyword>
<gene>
    <name evidence="2" type="ORF">AN403_6002</name>
</gene>
<feature type="transmembrane region" description="Helical" evidence="1">
    <location>
        <begin position="7"/>
        <end position="29"/>
    </location>
</feature>
<sequence>MKQHFQLLWLGTRNQSSCLCLCLFLYLFLCL</sequence>
<keyword evidence="1" id="KW-1133">Transmembrane helix</keyword>
<proteinExistence type="predicted"/>
<evidence type="ECO:0000313" key="2">
    <source>
        <dbReference type="EMBL" id="KPU61907.1"/>
    </source>
</evidence>
<reference evidence="2 3" key="1">
    <citation type="submission" date="2015-09" db="EMBL/GenBank/DDBJ databases">
        <authorList>
            <person name="Jackson K.R."/>
            <person name="Lunt B.L."/>
            <person name="Fisher J.N.B."/>
            <person name="Gardner A.V."/>
            <person name="Bailey M.E."/>
            <person name="Deus L.M."/>
            <person name="Earl A.S."/>
            <person name="Gibby P.D."/>
            <person name="Hartmann K.A."/>
            <person name="Liu J.E."/>
            <person name="Manci A.M."/>
            <person name="Nielsen D.A."/>
            <person name="Solomon M.B."/>
            <person name="Breakwell D.P."/>
            <person name="Burnett S.H."/>
            <person name="Grose J.H."/>
        </authorList>
    </citation>
    <scope>NUCLEOTIDE SEQUENCE [LARGE SCALE GENOMIC DNA]</scope>
    <source>
        <strain evidence="2 3">S613</strain>
    </source>
</reference>
<name>A0A0P8ZWD1_PSEFL</name>
<evidence type="ECO:0000256" key="1">
    <source>
        <dbReference type="SAM" id="Phobius"/>
    </source>
</evidence>
<dbReference type="Proteomes" id="UP000050349">
    <property type="component" value="Unassembled WGS sequence"/>
</dbReference>
<comment type="caution">
    <text evidence="2">The sequence shown here is derived from an EMBL/GenBank/DDBJ whole genome shotgun (WGS) entry which is preliminary data.</text>
</comment>
<keyword evidence="1" id="KW-0812">Transmembrane</keyword>
<organism evidence="2 3">
    <name type="scientific">Pseudomonas fluorescens</name>
    <dbReference type="NCBI Taxonomy" id="294"/>
    <lineage>
        <taxon>Bacteria</taxon>
        <taxon>Pseudomonadati</taxon>
        <taxon>Pseudomonadota</taxon>
        <taxon>Gammaproteobacteria</taxon>
        <taxon>Pseudomonadales</taxon>
        <taxon>Pseudomonadaceae</taxon>
        <taxon>Pseudomonas</taxon>
    </lineage>
</organism>